<evidence type="ECO:0000256" key="1">
    <source>
        <dbReference type="ARBA" id="ARBA00004153"/>
    </source>
</evidence>
<reference evidence="14" key="1">
    <citation type="journal article" date="2017" name="J. Gen. Virol.">
        <title>Recombination events and variability among full-length genomes of co-circulating molluscum contagiosum virus subtypes 1 and 2.</title>
        <authorList>
            <person name="Lopez-Bueno A."/>
            <person name="Parras-Molto M."/>
            <person name="Lopez-Barrantes O."/>
            <person name="Belda S."/>
            <person name="Alejo A."/>
        </authorList>
    </citation>
    <scope>NUCLEOTIDE SEQUENCE</scope>
    <source>
        <strain evidence="14">Madrid 2016_1</strain>
    </source>
</reference>
<dbReference type="Proteomes" id="UP000315637">
    <property type="component" value="Segment"/>
</dbReference>
<dbReference type="Proteomes" id="UP000317891">
    <property type="component" value="Segment"/>
</dbReference>
<dbReference type="Proteomes" id="UP000320816">
    <property type="component" value="Segment"/>
</dbReference>
<dbReference type="EMBL" id="MH320549">
    <property type="protein sequence ID" value="AYO87843.1"/>
    <property type="molecule type" value="Genomic_DNA"/>
</dbReference>
<evidence type="ECO:0000256" key="4">
    <source>
        <dbReference type="ARBA" id="ARBA00022553"/>
    </source>
</evidence>
<dbReference type="GO" id="GO:0044423">
    <property type="term" value="C:virion component"/>
    <property type="evidence" value="ECO:0007669"/>
    <property type="project" value="UniProtKB-KW"/>
</dbReference>
<evidence type="ECO:0000256" key="9">
    <source>
        <dbReference type="ARBA" id="ARBA00023136"/>
    </source>
</evidence>
<dbReference type="PIRSF" id="PIRSF015690">
    <property type="entry name" value="VAC_E8R"/>
    <property type="match status" value="1"/>
</dbReference>
<dbReference type="EMBL" id="KY040274">
    <property type="protein sequence ID" value="AQY16611.1"/>
    <property type="molecule type" value="Genomic_DNA"/>
</dbReference>
<evidence type="ECO:0000313" key="16">
    <source>
        <dbReference type="EMBL" id="AYO87843.1"/>
    </source>
</evidence>
<reference evidence="15" key="3">
    <citation type="submission" date="2018-05" db="EMBL/GenBank/DDBJ databases">
        <authorList>
            <person name="Zorec T.M."/>
            <person name="Hosnjak L."/>
            <person name="Kutnjak D."/>
            <person name="Kusar B."/>
            <person name="Trcko K."/>
            <person name="Kocjan B.J."/>
            <person name="Li Y."/>
            <person name="Krizmaric M."/>
            <person name="Miljkovic J."/>
            <person name="Ravnikar M."/>
            <person name="Poljak M."/>
        </authorList>
    </citation>
    <scope>NUCLEOTIDE SEQUENCE</scope>
    <source>
        <strain evidence="15">MCV2_MB98</strain>
        <strain evidence="16">MCV2_MC313</strain>
        <strain evidence="17">MCV2_MC316</strain>
        <strain evidence="18">MCV2_MC332</strain>
        <strain evidence="19">MCV2_MC515</strain>
    </source>
</reference>
<evidence type="ECO:0000256" key="6">
    <source>
        <dbReference type="ARBA" id="ARBA00022844"/>
    </source>
</evidence>
<reference evidence="15" key="2">
    <citation type="journal article" date="2018" name="Viruses">
        <title>New Insights into the Evolutionary and Genomic Landscape of Molluscum Contagiosum Virus (MCV) based on Nine MCV1 and Six MCV2 Complete Genome Sequences.</title>
        <authorList>
            <person name="Zorec T."/>
            <person name="Kutnjak D."/>
            <person name="Hosnjak L."/>
            <person name="Kusar B."/>
            <person name="Trcko K."/>
            <person name="Kocjan B."/>
            <person name="Li Y."/>
            <person name="Krizmaric M."/>
            <person name="Miljkovic J."/>
            <person name="Ravnikar M."/>
            <person name="Poljak M."/>
        </authorList>
    </citation>
    <scope>NUCLEOTIDE SEQUENCE [LARGE SCALE GENOMIC DNA]</scope>
    <source>
        <strain evidence="15">MCV2_MB98</strain>
        <strain evidence="16">MCV2_MC313</strain>
        <strain evidence="17">MCV2_MC316</strain>
        <strain evidence="18">MCV2_MC332</strain>
        <strain evidence="19">MCV2_MC515</strain>
    </source>
</reference>
<proteinExistence type="inferred from homology"/>
<keyword evidence="6" id="KW-0946">Virion</keyword>
<protein>
    <recommendedName>
        <fullName evidence="13">Protein OPG070</fullName>
    </recommendedName>
</protein>
<evidence type="ECO:0000313" key="19">
    <source>
        <dbReference type="EMBL" id="AYO89061.1"/>
    </source>
</evidence>
<dbReference type="Pfam" id="PF03394">
    <property type="entry name" value="Pox_E8"/>
    <property type="match status" value="1"/>
</dbReference>
<gene>
    <name evidence="14" type="primary">MC038R</name>
</gene>
<dbReference type="EMBL" id="MH320550">
    <property type="protein sequence ID" value="AYO88013.1"/>
    <property type="molecule type" value="Genomic_DNA"/>
</dbReference>
<keyword evidence="5" id="KW-0812">Transmembrane</keyword>
<sequence>MATLSVHDVHSAAQRRAPSQQTLFTRGLRPLMRNTYLFHNYAYGWIPATAAWSSRFADLDVTDYYPVSLGLLRKLEFMFSLYRGPPLQYLPRVNTEFVSTGAFLGRFDDFFKRFAILPTREFISFLLLTSLPAYNLLFVFRGTRFELDKHTLFSAFYTTRERHVELARYFRHGGDYKPLFGHPDGAGDGSDTGDSRSLPRGSAAALMANGPRGRLVPSDYETLANLSAILYFTDYDPVLMFLAFYIPSFSVTTKITPGVEYLMERLQVRLEDVTLV</sequence>
<keyword evidence="4" id="KW-0597">Phosphoprotein</keyword>
<organism evidence="14">
    <name type="scientific">Molluscum contagiosum virus subtype 2</name>
    <name type="common">MOCV</name>
    <name type="synonym">MCVII</name>
    <dbReference type="NCBI Taxonomy" id="10281"/>
    <lineage>
        <taxon>Viruses</taxon>
        <taxon>Varidnaviria</taxon>
        <taxon>Bamfordvirae</taxon>
        <taxon>Nucleocytoviricota</taxon>
        <taxon>Pokkesviricetes</taxon>
        <taxon>Chitovirales</taxon>
        <taxon>Poxviridae</taxon>
        <taxon>Chordopoxvirinae</taxon>
        <taxon>Molluscipoxvirus</taxon>
        <taxon>Molluscipoxvirus molluscum</taxon>
        <taxon>Molluscum contagiosum virus</taxon>
    </lineage>
</organism>
<keyword evidence="11" id="KW-1035">Host cytoplasm</keyword>
<dbReference type="EMBL" id="MH320548">
    <property type="protein sequence ID" value="AYO87673.1"/>
    <property type="molecule type" value="Genomic_DNA"/>
</dbReference>
<accession>A0A1S7DLN1</accession>
<evidence type="ECO:0000313" key="18">
    <source>
        <dbReference type="EMBL" id="AYO88183.1"/>
    </source>
</evidence>
<keyword evidence="10" id="KW-1038">Host endoplasmic reticulum</keyword>
<evidence type="ECO:0000256" key="13">
    <source>
        <dbReference type="ARBA" id="ARBA00034818"/>
    </source>
</evidence>
<evidence type="ECO:0000256" key="8">
    <source>
        <dbReference type="ARBA" id="ARBA00022989"/>
    </source>
</evidence>
<dbReference type="Proteomes" id="UP000320664">
    <property type="component" value="Segment"/>
</dbReference>
<evidence type="ECO:0000256" key="12">
    <source>
        <dbReference type="ARBA" id="ARBA00034768"/>
    </source>
</evidence>
<evidence type="ECO:0000256" key="5">
    <source>
        <dbReference type="ARBA" id="ARBA00022692"/>
    </source>
</evidence>
<keyword evidence="9" id="KW-0472">Membrane</keyword>
<dbReference type="InterPro" id="IPR005057">
    <property type="entry name" value="Poxvirus_E8"/>
</dbReference>
<evidence type="ECO:0000256" key="10">
    <source>
        <dbReference type="ARBA" id="ARBA00023184"/>
    </source>
</evidence>
<keyword evidence="7" id="KW-1043">Host membrane</keyword>
<evidence type="ECO:0000313" key="14">
    <source>
        <dbReference type="EMBL" id="AQY16611.1"/>
    </source>
</evidence>
<name>A0A1S7DLN1_MCV2</name>
<evidence type="ECO:0000256" key="11">
    <source>
        <dbReference type="ARBA" id="ARBA00023200"/>
    </source>
</evidence>
<evidence type="ECO:0000256" key="2">
    <source>
        <dbReference type="ARBA" id="ARBA00004192"/>
    </source>
</evidence>
<evidence type="ECO:0000256" key="3">
    <source>
        <dbReference type="ARBA" id="ARBA00004328"/>
    </source>
</evidence>
<comment type="subcellular location">
    <subcellularLocation>
        <location evidence="2">Host cytoplasm</location>
    </subcellularLocation>
    <subcellularLocation>
        <location evidence="1">Host endoplasmic reticulum membrane</location>
        <topology evidence="1">Multi-pass membrane protein</topology>
    </subcellularLocation>
    <subcellularLocation>
        <location evidence="3">Virion</location>
    </subcellularLocation>
</comment>
<dbReference type="GO" id="GO:0044167">
    <property type="term" value="C:host cell endoplasmic reticulum membrane"/>
    <property type="evidence" value="ECO:0007669"/>
    <property type="project" value="UniProtKB-SubCell"/>
</dbReference>
<dbReference type="Proteomes" id="UP000317568">
    <property type="component" value="Genome"/>
</dbReference>
<dbReference type="EMBL" id="MH320551">
    <property type="protein sequence ID" value="AYO88183.1"/>
    <property type="molecule type" value="Genomic_DNA"/>
</dbReference>
<evidence type="ECO:0000256" key="7">
    <source>
        <dbReference type="ARBA" id="ARBA00022870"/>
    </source>
</evidence>
<dbReference type="Proteomes" id="UP000319755">
    <property type="component" value="Genome"/>
</dbReference>
<evidence type="ECO:0000313" key="15">
    <source>
        <dbReference type="EMBL" id="AYO87673.1"/>
    </source>
</evidence>
<organismHost>
    <name type="scientific">Homo sapiens</name>
    <name type="common">Human</name>
    <dbReference type="NCBI Taxonomy" id="9606"/>
</organismHost>
<evidence type="ECO:0000313" key="17">
    <source>
        <dbReference type="EMBL" id="AYO88013.1"/>
    </source>
</evidence>
<keyword evidence="8" id="KW-1133">Transmembrane helix</keyword>
<dbReference type="EMBL" id="MH320556">
    <property type="protein sequence ID" value="AYO89061.1"/>
    <property type="molecule type" value="Genomic_DNA"/>
</dbReference>
<comment type="similarity">
    <text evidence="12">Belongs to the orthopoxvirus OPG070 family.</text>
</comment>